<evidence type="ECO:0000313" key="2">
    <source>
        <dbReference type="Proteomes" id="UP001524473"/>
    </source>
</evidence>
<sequence length="142" mass="14831">MAVFNPVMVKMETGLLVPGEEYVGFLPERLDETSAGATTVSVAANSLAATGGYLILQDYQQFVPYFIIPGIDKGESAQLILTGSDSSKGVVNLSRSTLSLSSRNIVISCADSSKPVSLYVKAYGYGGMENKINGGTHAGGSN</sequence>
<evidence type="ECO:0000313" key="1">
    <source>
        <dbReference type="EMBL" id="MCQ4840449.1"/>
    </source>
</evidence>
<comment type="caution">
    <text evidence="1">The sequence shown here is derived from an EMBL/GenBank/DDBJ whole genome shotgun (WGS) entry which is preliminary data.</text>
</comment>
<keyword evidence="2" id="KW-1185">Reference proteome</keyword>
<dbReference type="EMBL" id="JANFZH010000023">
    <property type="protein sequence ID" value="MCQ4840449.1"/>
    <property type="molecule type" value="Genomic_DNA"/>
</dbReference>
<dbReference type="GeneID" id="90533392"/>
<reference evidence="1 2" key="1">
    <citation type="submission" date="2022-06" db="EMBL/GenBank/DDBJ databases">
        <title>Isolation of gut microbiota from human fecal samples.</title>
        <authorList>
            <person name="Pamer E.G."/>
            <person name="Barat B."/>
            <person name="Waligurski E."/>
            <person name="Medina S."/>
            <person name="Paddock L."/>
            <person name="Mostad J."/>
        </authorList>
    </citation>
    <scope>NUCLEOTIDE SEQUENCE [LARGE SCALE GENOMIC DNA]</scope>
    <source>
        <strain evidence="1 2">DFI.9.73</strain>
    </source>
</reference>
<protein>
    <recommendedName>
        <fullName evidence="3">Phage tail protein</fullName>
    </recommendedName>
</protein>
<accession>A0ABT1S0J3</accession>
<evidence type="ECO:0008006" key="3">
    <source>
        <dbReference type="Google" id="ProtNLM"/>
    </source>
</evidence>
<organism evidence="1 2">
    <name type="scientific">Neglectibacter timonensis</name>
    <dbReference type="NCBI Taxonomy" id="1776382"/>
    <lineage>
        <taxon>Bacteria</taxon>
        <taxon>Bacillati</taxon>
        <taxon>Bacillota</taxon>
        <taxon>Clostridia</taxon>
        <taxon>Eubacteriales</taxon>
        <taxon>Oscillospiraceae</taxon>
        <taxon>Neglectibacter</taxon>
    </lineage>
</organism>
<dbReference type="RefSeq" id="WP_066866446.1">
    <property type="nucleotide sequence ID" value="NZ_CABKVV010000014.1"/>
</dbReference>
<name>A0ABT1S0J3_9FIRM</name>
<proteinExistence type="predicted"/>
<dbReference type="Proteomes" id="UP001524473">
    <property type="component" value="Unassembled WGS sequence"/>
</dbReference>
<gene>
    <name evidence="1" type="ORF">NE695_11055</name>
</gene>